<proteinExistence type="predicted"/>
<name>A0A2G5K5M9_9RHOB</name>
<reference evidence="2 3" key="1">
    <citation type="submission" date="2016-08" db="EMBL/GenBank/DDBJ databases">
        <title>Draft genome of Amylibacter sp. strain 4G11.</title>
        <authorList>
            <person name="Wong S.-K."/>
            <person name="Hamasaki K."/>
            <person name="Yoshizawa S."/>
        </authorList>
    </citation>
    <scope>NUCLEOTIDE SEQUENCE [LARGE SCALE GENOMIC DNA]</scope>
    <source>
        <strain evidence="2 3">4G11</strain>
    </source>
</reference>
<dbReference type="PANTHER" id="PTHR41521">
    <property type="match status" value="1"/>
</dbReference>
<dbReference type="RefSeq" id="WP_099593569.1">
    <property type="nucleotide sequence ID" value="NZ_MDGM01000012.1"/>
</dbReference>
<protein>
    <recommendedName>
        <fullName evidence="1">DUF1330 domain-containing protein</fullName>
    </recommendedName>
</protein>
<keyword evidence="3" id="KW-1185">Reference proteome</keyword>
<evidence type="ECO:0000259" key="1">
    <source>
        <dbReference type="Pfam" id="PF07045"/>
    </source>
</evidence>
<dbReference type="PANTHER" id="PTHR41521:SF4">
    <property type="entry name" value="BLR0684 PROTEIN"/>
    <property type="match status" value="1"/>
</dbReference>
<dbReference type="InterPro" id="IPR010753">
    <property type="entry name" value="DUF1330"/>
</dbReference>
<feature type="domain" description="DUF1330" evidence="1">
    <location>
        <begin position="4"/>
        <end position="97"/>
    </location>
</feature>
<sequence>MPAAYCMVQINVHNAEEYAKYAELAGPAVAKFGGEFLARGGRCVTKEGPEQLRNVIVKFPDYDTAVEFYDSPEYVEALNFALAEGVSTRNYTIVEGV</sequence>
<dbReference type="SUPFAM" id="SSF54909">
    <property type="entry name" value="Dimeric alpha+beta barrel"/>
    <property type="match status" value="1"/>
</dbReference>
<accession>A0A2G5K5M9</accession>
<dbReference type="Pfam" id="PF07045">
    <property type="entry name" value="DUF1330"/>
    <property type="match status" value="1"/>
</dbReference>
<dbReference type="EMBL" id="MDGM01000012">
    <property type="protein sequence ID" value="PIB24847.1"/>
    <property type="molecule type" value="Genomic_DNA"/>
</dbReference>
<evidence type="ECO:0000313" key="3">
    <source>
        <dbReference type="Proteomes" id="UP000231516"/>
    </source>
</evidence>
<dbReference type="Proteomes" id="UP000231516">
    <property type="component" value="Unassembled WGS sequence"/>
</dbReference>
<dbReference type="InterPro" id="IPR011008">
    <property type="entry name" value="Dimeric_a/b-barrel"/>
</dbReference>
<dbReference type="Gene3D" id="3.30.70.100">
    <property type="match status" value="1"/>
</dbReference>
<evidence type="ECO:0000313" key="2">
    <source>
        <dbReference type="EMBL" id="PIB24847.1"/>
    </source>
</evidence>
<dbReference type="OrthoDB" id="9806380at2"/>
<gene>
    <name evidence="2" type="ORF">BFP76_06680</name>
</gene>
<organism evidence="2 3">
    <name type="scientific">Paramylibacter kogurei</name>
    <dbReference type="NCBI Taxonomy" id="1889778"/>
    <lineage>
        <taxon>Bacteria</taxon>
        <taxon>Pseudomonadati</taxon>
        <taxon>Pseudomonadota</taxon>
        <taxon>Alphaproteobacteria</taxon>
        <taxon>Rhodobacterales</taxon>
        <taxon>Paracoccaceae</taxon>
        <taxon>Paramylibacter</taxon>
    </lineage>
</organism>
<dbReference type="AlphaFoldDB" id="A0A2G5K5M9"/>
<comment type="caution">
    <text evidence="2">The sequence shown here is derived from an EMBL/GenBank/DDBJ whole genome shotgun (WGS) entry which is preliminary data.</text>
</comment>